<evidence type="ECO:0000256" key="5">
    <source>
        <dbReference type="ARBA" id="ARBA00023149"/>
    </source>
</evidence>
<feature type="binding site" evidence="11">
    <location>
        <position position="384"/>
    </location>
    <ligand>
        <name>Zn(2+)</name>
        <dbReference type="ChEBI" id="CHEBI:29105"/>
        <label>2</label>
    </ligand>
</feature>
<dbReference type="PRINTS" id="PR00387">
    <property type="entry name" value="PDIESTERASE1"/>
</dbReference>
<feature type="compositionally biased region" description="Basic and acidic residues" evidence="14">
    <location>
        <begin position="633"/>
        <end position="657"/>
    </location>
</feature>
<feature type="binding site" evidence="10">
    <location>
        <position position="491"/>
    </location>
    <ligand>
        <name>AMP</name>
        <dbReference type="ChEBI" id="CHEBI:456215"/>
    </ligand>
</feature>
<feature type="binding site" evidence="10">
    <location>
        <position position="542"/>
    </location>
    <ligand>
        <name>AMP</name>
        <dbReference type="ChEBI" id="CHEBI:456215"/>
    </ligand>
</feature>
<dbReference type="PROSITE" id="PS51845">
    <property type="entry name" value="PDEASE_I_2"/>
    <property type="match status" value="1"/>
</dbReference>
<evidence type="ECO:0000256" key="13">
    <source>
        <dbReference type="SAM" id="Coils"/>
    </source>
</evidence>
<evidence type="ECO:0000256" key="7">
    <source>
        <dbReference type="ARBA" id="ARBA00033684"/>
    </source>
</evidence>
<evidence type="ECO:0000256" key="12">
    <source>
        <dbReference type="RuleBase" id="RU363067"/>
    </source>
</evidence>
<feature type="region of interest" description="Disordered" evidence="14">
    <location>
        <begin position="117"/>
        <end position="136"/>
    </location>
</feature>
<keyword evidence="4 12" id="KW-0378">Hydrolase</keyword>
<evidence type="ECO:0000256" key="9">
    <source>
        <dbReference type="PIRSR" id="PIRSR623088-1"/>
    </source>
</evidence>
<dbReference type="FunFam" id="1.10.1300.10:FF:000032">
    <property type="entry name" value="Phosphodiesterase"/>
    <property type="match status" value="1"/>
</dbReference>
<feature type="binding site" evidence="11">
    <location>
        <position position="384"/>
    </location>
    <ligand>
        <name>Zn(2+)</name>
        <dbReference type="ChEBI" id="CHEBI:29105"/>
        <label>1</label>
    </ligand>
</feature>
<dbReference type="SMART" id="SM00471">
    <property type="entry name" value="HDc"/>
    <property type="match status" value="1"/>
</dbReference>
<accession>A0A8C5B7W6</accession>
<protein>
    <recommendedName>
        <fullName evidence="12">Phosphodiesterase</fullName>
        <ecNumber evidence="12">3.1.4.-</ecNumber>
    </recommendedName>
</protein>
<keyword evidence="2" id="KW-0140">cGMP</keyword>
<feature type="compositionally biased region" description="Basic and acidic residues" evidence="14">
    <location>
        <begin position="723"/>
        <end position="736"/>
    </location>
</feature>
<comment type="catalytic activity">
    <reaction evidence="6">
        <text>3',5'-cyclic AMP + H2O = AMP + H(+)</text>
        <dbReference type="Rhea" id="RHEA:25277"/>
        <dbReference type="ChEBI" id="CHEBI:15377"/>
        <dbReference type="ChEBI" id="CHEBI:15378"/>
        <dbReference type="ChEBI" id="CHEBI:58165"/>
        <dbReference type="ChEBI" id="CHEBI:456215"/>
    </reaction>
    <physiologicalReaction direction="left-to-right" evidence="6">
        <dbReference type="Rhea" id="RHEA:25278"/>
    </physiologicalReaction>
</comment>
<comment type="cofactor">
    <cofactor evidence="12">
        <name>a divalent metal cation</name>
        <dbReference type="ChEBI" id="CHEBI:60240"/>
    </cofactor>
    <text evidence="12">Binds 2 divalent metal cations per subunit. Site 1 may preferentially bind zinc ions, while site 2 has a preference for magnesium and/or manganese ions.</text>
</comment>
<feature type="compositionally biased region" description="Polar residues" evidence="14">
    <location>
        <begin position="48"/>
        <end position="66"/>
    </location>
</feature>
<sequence>MGSVTSAFTRTRNALVKVGSEPDHDDTAATARSSTAPDSDRVKKRSARSNVTSSQVGRQSTRQSLSEVLAPPEGDGPRPPSKSSHVANEDGESSSKQVASFTRSKSQSALWNAITAGMGIKGKPPKPPLDDPRSPEEILADEFPAADVPEATEKTAIRLRCLVKQLERGEASLVDLKKNLEYAATVLESVYVEETRRLVDTEDELSDIQSESVPSEVRDWLASTFTRQMGLMLRRTEEKPRFRSIVHAVQAGIFVERMYRRTSNMVGLSYPTSVISVLKNVDKWSFDVFALNEASSDHALKFIFYELLTRYDLISRFKIPISAVVSFVEALEVGYSKHKNPYHNLMHAADVTQTVHYLLLKTGMVHWLTELEIFALIFAAAVHDYEHTGTTNNFHIQTRSDTAILYNDRSVLESHHVSAAYRLLQDDDEMNILYNLSKDDWRELRALVVEMVLATDMSCHFQQVKTMKNFLQQPEGVDKPKALSLLLHTADISHPAKTWDLHHRWTASLLEEFFIQGDKEADLGLPFSPLCDRKSTMVAQSQIGFIDFIVVPTFTVLTDMTERIVTPLIDEASQAGVAGFRRSSMSSEESKRGSMKSTGLDSTSSGHCSLLAVDHKNFKTLWNDEVYQNRERWKAQAAKEAEERAKREAEEPAKPEEAPEPPDPAGTTQTPAAGVQGAEADDPSCPLPEDDAGAKSPDQGPQPGTPPLLNGEVSEGAESPQGEEQKRRSPHEQETD</sequence>
<feature type="domain" description="PDEase" evidence="15">
    <location>
        <begin position="266"/>
        <end position="640"/>
    </location>
</feature>
<evidence type="ECO:0000259" key="15">
    <source>
        <dbReference type="PROSITE" id="PS51845"/>
    </source>
</evidence>
<dbReference type="GeneTree" id="ENSGT00940000155331"/>
<feature type="compositionally biased region" description="Polar residues" evidence="14">
    <location>
        <begin position="1"/>
        <end position="12"/>
    </location>
</feature>
<dbReference type="InterPro" id="IPR036971">
    <property type="entry name" value="PDEase_catalytic_dom_sf"/>
</dbReference>
<dbReference type="InterPro" id="IPR013706">
    <property type="entry name" value="PDE1_N"/>
</dbReference>
<keyword evidence="5" id="KW-0114">cAMP</keyword>
<feature type="active site" description="Proton donor" evidence="9">
    <location>
        <position position="343"/>
    </location>
</feature>
<feature type="binding site" evidence="10">
    <location>
        <position position="384"/>
    </location>
    <ligand>
        <name>AMP</name>
        <dbReference type="ChEBI" id="CHEBI:456215"/>
    </ligand>
</feature>
<dbReference type="GO" id="GO:0007165">
    <property type="term" value="P:signal transduction"/>
    <property type="evidence" value="ECO:0007669"/>
    <property type="project" value="InterPro"/>
</dbReference>
<feature type="region of interest" description="Disordered" evidence="14">
    <location>
        <begin position="578"/>
        <end position="604"/>
    </location>
</feature>
<evidence type="ECO:0000256" key="1">
    <source>
        <dbReference type="ARBA" id="ARBA00010664"/>
    </source>
</evidence>
<evidence type="ECO:0000313" key="16">
    <source>
        <dbReference type="Ensembl" id="ENSGMOP00000042482.1"/>
    </source>
</evidence>
<dbReference type="EC" id="3.1.4.-" evidence="12"/>
<comment type="catalytic activity">
    <reaction evidence="8">
        <text>a nucleoside 3',5'-cyclic phosphate + H2O = a nucleoside 5'-phosphate + H(+)</text>
        <dbReference type="Rhea" id="RHEA:14653"/>
        <dbReference type="ChEBI" id="CHEBI:15377"/>
        <dbReference type="ChEBI" id="CHEBI:15378"/>
        <dbReference type="ChEBI" id="CHEBI:57867"/>
        <dbReference type="ChEBI" id="CHEBI:58464"/>
        <dbReference type="EC" id="3.1.4.17"/>
    </reaction>
    <physiologicalReaction direction="left-to-right" evidence="8">
        <dbReference type="Rhea" id="RHEA:14654"/>
    </physiologicalReaction>
</comment>
<evidence type="ECO:0000256" key="10">
    <source>
        <dbReference type="PIRSR" id="PIRSR623088-2"/>
    </source>
</evidence>
<keyword evidence="13" id="KW-0175">Coiled coil</keyword>
<dbReference type="AlphaFoldDB" id="A0A8C5B7W6"/>
<feature type="binding site" evidence="11">
    <location>
        <position position="383"/>
    </location>
    <ligand>
        <name>Zn(2+)</name>
        <dbReference type="ChEBI" id="CHEBI:29105"/>
        <label>1</label>
    </ligand>
</feature>
<reference evidence="16" key="2">
    <citation type="submission" date="2025-09" db="UniProtKB">
        <authorList>
            <consortium name="Ensembl"/>
        </authorList>
    </citation>
    <scope>IDENTIFICATION</scope>
</reference>
<evidence type="ECO:0000256" key="4">
    <source>
        <dbReference type="ARBA" id="ARBA00022801"/>
    </source>
</evidence>
<feature type="coiled-coil region" evidence="13">
    <location>
        <begin position="159"/>
        <end position="211"/>
    </location>
</feature>
<feature type="region of interest" description="Disordered" evidence="14">
    <location>
        <begin position="1"/>
        <end position="102"/>
    </location>
</feature>
<keyword evidence="3 11" id="KW-0479">Metal-binding</keyword>
<evidence type="ECO:0000313" key="17">
    <source>
        <dbReference type="Proteomes" id="UP000694546"/>
    </source>
</evidence>
<dbReference type="InterPro" id="IPR023088">
    <property type="entry name" value="PDEase"/>
</dbReference>
<feature type="binding site" evidence="10">
    <location>
        <begin position="343"/>
        <end position="347"/>
    </location>
    <ligand>
        <name>AMP</name>
        <dbReference type="ChEBI" id="CHEBI:456215"/>
    </ligand>
</feature>
<dbReference type="Proteomes" id="UP000694546">
    <property type="component" value="Chromosome 8"/>
</dbReference>
<dbReference type="GO" id="GO:0046872">
    <property type="term" value="F:metal ion binding"/>
    <property type="evidence" value="ECO:0007669"/>
    <property type="project" value="UniProtKB-KW"/>
</dbReference>
<dbReference type="Ensembl" id="ENSGMOT00000030161.1">
    <property type="protein sequence ID" value="ENSGMOP00000042482.1"/>
    <property type="gene ID" value="ENSGMOG00000025574.1"/>
</dbReference>
<dbReference type="InterPro" id="IPR002073">
    <property type="entry name" value="PDEase_catalytic_dom"/>
</dbReference>
<feature type="compositionally biased region" description="Low complexity" evidence="14">
    <location>
        <begin position="28"/>
        <end position="37"/>
    </location>
</feature>
<organism evidence="16 17">
    <name type="scientific">Gadus morhua</name>
    <name type="common">Atlantic cod</name>
    <dbReference type="NCBI Taxonomy" id="8049"/>
    <lineage>
        <taxon>Eukaryota</taxon>
        <taxon>Metazoa</taxon>
        <taxon>Chordata</taxon>
        <taxon>Craniata</taxon>
        <taxon>Vertebrata</taxon>
        <taxon>Euteleostomi</taxon>
        <taxon>Actinopterygii</taxon>
        <taxon>Neopterygii</taxon>
        <taxon>Teleostei</taxon>
        <taxon>Neoteleostei</taxon>
        <taxon>Acanthomorphata</taxon>
        <taxon>Zeiogadaria</taxon>
        <taxon>Gadariae</taxon>
        <taxon>Gadiformes</taxon>
        <taxon>Gadoidei</taxon>
        <taxon>Gadidae</taxon>
        <taxon>Gadus</taxon>
    </lineage>
</organism>
<evidence type="ECO:0000256" key="11">
    <source>
        <dbReference type="PIRSR" id="PIRSR623088-3"/>
    </source>
</evidence>
<dbReference type="PANTHER" id="PTHR11347">
    <property type="entry name" value="CYCLIC NUCLEOTIDE PHOSPHODIESTERASE"/>
    <property type="match status" value="1"/>
</dbReference>
<dbReference type="PROSITE" id="PS00126">
    <property type="entry name" value="PDEASE_I_1"/>
    <property type="match status" value="1"/>
</dbReference>
<evidence type="ECO:0000256" key="8">
    <source>
        <dbReference type="ARBA" id="ARBA00033709"/>
    </source>
</evidence>
<feature type="region of interest" description="Disordered" evidence="14">
    <location>
        <begin position="633"/>
        <end position="736"/>
    </location>
</feature>
<dbReference type="Gene3D" id="1.10.1300.10">
    <property type="entry name" value="3'5'-cyclic nucleotide phosphodiesterase, catalytic domain"/>
    <property type="match status" value="1"/>
</dbReference>
<feature type="binding site" evidence="11">
    <location>
        <position position="347"/>
    </location>
    <ligand>
        <name>Zn(2+)</name>
        <dbReference type="ChEBI" id="CHEBI:29105"/>
        <label>1</label>
    </ligand>
</feature>
<dbReference type="InterPro" id="IPR023174">
    <property type="entry name" value="PDEase_CS"/>
</dbReference>
<dbReference type="Pfam" id="PF08499">
    <property type="entry name" value="PDEase_I_N"/>
    <property type="match status" value="1"/>
</dbReference>
<name>A0A8C5B7W6_GADMO</name>
<dbReference type="GO" id="GO:0004114">
    <property type="term" value="F:3',5'-cyclic-nucleotide phosphodiesterase activity"/>
    <property type="evidence" value="ECO:0007669"/>
    <property type="project" value="UniProtKB-EC"/>
</dbReference>
<evidence type="ECO:0000256" key="6">
    <source>
        <dbReference type="ARBA" id="ARBA00033675"/>
    </source>
</evidence>
<proteinExistence type="inferred from homology"/>
<evidence type="ECO:0000256" key="3">
    <source>
        <dbReference type="ARBA" id="ARBA00022723"/>
    </source>
</evidence>
<evidence type="ECO:0000256" key="2">
    <source>
        <dbReference type="ARBA" id="ARBA00022535"/>
    </source>
</evidence>
<dbReference type="SUPFAM" id="SSF109604">
    <property type="entry name" value="HD-domain/PDEase-like"/>
    <property type="match status" value="1"/>
</dbReference>
<comment type="similarity">
    <text evidence="1">Belongs to the cyclic nucleotide phosphodiesterase family. PDE1 subfamily.</text>
</comment>
<dbReference type="Pfam" id="PF00233">
    <property type="entry name" value="PDEase_I"/>
    <property type="match status" value="1"/>
</dbReference>
<keyword evidence="17" id="KW-1185">Reference proteome</keyword>
<comment type="catalytic activity">
    <reaction evidence="7">
        <text>3',5'-cyclic GMP + H2O = GMP + H(+)</text>
        <dbReference type="Rhea" id="RHEA:16957"/>
        <dbReference type="ChEBI" id="CHEBI:15377"/>
        <dbReference type="ChEBI" id="CHEBI:15378"/>
        <dbReference type="ChEBI" id="CHEBI:57746"/>
        <dbReference type="ChEBI" id="CHEBI:58115"/>
    </reaction>
    <physiologicalReaction direction="left-to-right" evidence="7">
        <dbReference type="Rhea" id="RHEA:16958"/>
    </physiologicalReaction>
</comment>
<evidence type="ECO:0000256" key="14">
    <source>
        <dbReference type="SAM" id="MobiDB-lite"/>
    </source>
</evidence>
<dbReference type="InterPro" id="IPR003607">
    <property type="entry name" value="HD/PDEase_dom"/>
</dbReference>
<reference evidence="16" key="1">
    <citation type="submission" date="2025-08" db="UniProtKB">
        <authorList>
            <consortium name="Ensembl"/>
        </authorList>
    </citation>
    <scope>IDENTIFICATION</scope>
</reference>
<dbReference type="CDD" id="cd00077">
    <property type="entry name" value="HDc"/>
    <property type="match status" value="1"/>
</dbReference>
<feature type="binding site" evidence="11">
    <location>
        <position position="491"/>
    </location>
    <ligand>
        <name>Zn(2+)</name>
        <dbReference type="ChEBI" id="CHEBI:29105"/>
        <label>1</label>
    </ligand>
</feature>